<dbReference type="Proteomes" id="UP000681722">
    <property type="component" value="Unassembled WGS sequence"/>
</dbReference>
<dbReference type="EMBL" id="CAJOBC010113740">
    <property type="protein sequence ID" value="CAF4541652.1"/>
    <property type="molecule type" value="Genomic_DNA"/>
</dbReference>
<gene>
    <name evidence="1" type="ORF">GPM918_LOCUS44660</name>
    <name evidence="2" type="ORF">SRO942_LOCUS46617</name>
</gene>
<dbReference type="EMBL" id="CAJNOQ010045417">
    <property type="protein sequence ID" value="CAF1636094.1"/>
    <property type="molecule type" value="Genomic_DNA"/>
</dbReference>
<evidence type="ECO:0000313" key="1">
    <source>
        <dbReference type="EMBL" id="CAF1636094.1"/>
    </source>
</evidence>
<keyword evidence="3" id="KW-1185">Reference proteome</keyword>
<protein>
    <submittedName>
        <fullName evidence="1">Uncharacterized protein</fullName>
    </submittedName>
</protein>
<organism evidence="1 3">
    <name type="scientific">Didymodactylos carnosus</name>
    <dbReference type="NCBI Taxonomy" id="1234261"/>
    <lineage>
        <taxon>Eukaryota</taxon>
        <taxon>Metazoa</taxon>
        <taxon>Spiralia</taxon>
        <taxon>Gnathifera</taxon>
        <taxon>Rotifera</taxon>
        <taxon>Eurotatoria</taxon>
        <taxon>Bdelloidea</taxon>
        <taxon>Philodinida</taxon>
        <taxon>Philodinidae</taxon>
        <taxon>Didymodactylos</taxon>
    </lineage>
</organism>
<evidence type="ECO:0000313" key="3">
    <source>
        <dbReference type="Proteomes" id="UP000663829"/>
    </source>
</evidence>
<dbReference type="OrthoDB" id="10035668at2759"/>
<dbReference type="AlphaFoldDB" id="A0A816DBT5"/>
<feature type="non-terminal residue" evidence="1">
    <location>
        <position position="176"/>
    </location>
</feature>
<dbReference type="Proteomes" id="UP000663829">
    <property type="component" value="Unassembled WGS sequence"/>
</dbReference>
<accession>A0A816DBT5</accession>
<reference evidence="1" key="1">
    <citation type="submission" date="2021-02" db="EMBL/GenBank/DDBJ databases">
        <authorList>
            <person name="Nowell W R."/>
        </authorList>
    </citation>
    <scope>NUCLEOTIDE SEQUENCE</scope>
</reference>
<name>A0A816DBT5_9BILA</name>
<sequence length="176" mass="20115">MIVWRTIGGQEEVKTILSIAEEEFLVKVIKLYQEWQQPVSKPDILELTKTYMKQLGKKTKNQDGNELKLNDWYYGFLARWSTELKTMKTSPLEKIRSQSLTPDVIKHWFNRSKLIMAKLNLFDRPQSIYNVDESGFSDHAGRKTVIVKRSTKIAISTHGGSGKSFTTVLLCTSASG</sequence>
<comment type="caution">
    <text evidence="1">The sequence shown here is derived from an EMBL/GenBank/DDBJ whole genome shotgun (WGS) entry which is preliminary data.</text>
</comment>
<evidence type="ECO:0000313" key="2">
    <source>
        <dbReference type="EMBL" id="CAF4541652.1"/>
    </source>
</evidence>
<proteinExistence type="predicted"/>